<accession>F2FA34</accession>
<dbReference type="PATRIC" id="fig|1002809.3.peg.1289"/>
<organism evidence="2 3">
    <name type="scientific">Solibacillus silvestris (strain StLB046)</name>
    <name type="common">Bacillus silvestris</name>
    <dbReference type="NCBI Taxonomy" id="1002809"/>
    <lineage>
        <taxon>Bacteria</taxon>
        <taxon>Bacillati</taxon>
        <taxon>Bacillota</taxon>
        <taxon>Bacilli</taxon>
        <taxon>Bacillales</taxon>
        <taxon>Caryophanaceae</taxon>
        <taxon>Solibacillus</taxon>
    </lineage>
</organism>
<dbReference type="InterPro" id="IPR004919">
    <property type="entry name" value="GmrSD_N"/>
</dbReference>
<evidence type="ECO:0000259" key="1">
    <source>
        <dbReference type="Pfam" id="PF03235"/>
    </source>
</evidence>
<reference evidence="2 3" key="2">
    <citation type="journal article" date="2012" name="J. Biosci. Bioeng.">
        <title>Complete genome sequence and characterization of the N-acylhomoserine lactone-degrading gene of the potato leaf-associated Solibacillus silvestris.</title>
        <authorList>
            <person name="Morohoshi T."/>
            <person name="Tominaga Y."/>
            <person name="Someya N."/>
            <person name="Ikeda T."/>
        </authorList>
    </citation>
    <scope>NUCLEOTIDE SEQUENCE [LARGE SCALE GENOMIC DNA]</scope>
    <source>
        <strain evidence="2 3">StLB046</strain>
    </source>
</reference>
<dbReference type="RefSeq" id="WP_014823177.1">
    <property type="nucleotide sequence ID" value="NC_018065.1"/>
</dbReference>
<dbReference type="Pfam" id="PF03235">
    <property type="entry name" value="GmrSD_N"/>
    <property type="match status" value="1"/>
</dbReference>
<dbReference type="EMBL" id="AP012157">
    <property type="protein sequence ID" value="BAK15700.1"/>
    <property type="molecule type" value="Genomic_DNA"/>
</dbReference>
<feature type="domain" description="GmrSD restriction endonucleases N-terminal" evidence="1">
    <location>
        <begin position="50"/>
        <end position="192"/>
    </location>
</feature>
<name>F2FA34_SOLSS</name>
<dbReference type="Proteomes" id="UP000006691">
    <property type="component" value="Chromosome"/>
</dbReference>
<proteinExistence type="predicted"/>
<gene>
    <name evidence="2" type="ordered locus">SSIL_1277</name>
</gene>
<protein>
    <submittedName>
        <fullName evidence="2">Uncharacterized conserved protein</fullName>
    </submittedName>
</protein>
<reference evidence="3" key="1">
    <citation type="submission" date="2011-04" db="EMBL/GenBank/DDBJ databases">
        <title>Genome sequence of Solibacillus silvestris StLB046.</title>
        <authorList>
            <person name="Morohoshi T."/>
            <person name="Someya N."/>
            <person name="Ikeda T."/>
        </authorList>
    </citation>
    <scope>NUCLEOTIDE SEQUENCE [LARGE SCALE GENOMIC DNA]</scope>
    <source>
        <strain evidence="3">StLB046</strain>
    </source>
</reference>
<dbReference type="HOGENOM" id="CLU_038557_2_1_9"/>
<evidence type="ECO:0000313" key="3">
    <source>
        <dbReference type="Proteomes" id="UP000006691"/>
    </source>
</evidence>
<dbReference type="STRING" id="1002809.SSIL_1277"/>
<sequence>MADIHNENNDQMELFEAEILDVEEEGNKLDYLSEEERHVNIEKATYSVFEIYRRYKRGDIIVKPFYQRNPVWPNSKKSKLIESVIRNIPIPSFYFAELDDGKWEVVDGQQRLRAFFEFISNEYRLSSLPVLTDLNRKYFKDLTSQGRKIEDYILHIFIIKKNSHPDIRFDIFERINEGATQLNAQELRNSMYRNGQNEILKKLSKKASFIKLTKGKLSEKRLKNEEAVLRFLSFCVKDYDTDYNGNMNAFLNDTMEKFYEYFNQDTTIWEEHFNETMEVIFQVLGPKAFIRNNGRVINMSLFDVLTYSFSIYNPKVLLKNKDKIKALYDDLTTNNDEFIKSISTNTLAKRTVHCRFEIWLTKMEEIIEEESHD</sequence>
<keyword evidence="3" id="KW-1185">Reference proteome</keyword>
<dbReference type="eggNOG" id="COG1479">
    <property type="taxonomic scope" value="Bacteria"/>
</dbReference>
<dbReference type="AlphaFoldDB" id="F2FA34"/>
<dbReference type="KEGG" id="siv:SSIL_1277"/>
<dbReference type="PANTHER" id="PTHR39639">
    <property type="entry name" value="CHROMOSOME 16, WHOLE GENOME SHOTGUN SEQUENCE"/>
    <property type="match status" value="1"/>
</dbReference>
<evidence type="ECO:0000313" key="2">
    <source>
        <dbReference type="EMBL" id="BAK15700.1"/>
    </source>
</evidence>
<dbReference type="PANTHER" id="PTHR39639:SF1">
    <property type="entry name" value="DUF262 DOMAIN-CONTAINING PROTEIN"/>
    <property type="match status" value="1"/>
</dbReference>